<dbReference type="EMBL" id="CP032568">
    <property type="protein sequence ID" value="AYF73578.1"/>
    <property type="molecule type" value="Genomic_DNA"/>
</dbReference>
<evidence type="ECO:0000313" key="2">
    <source>
        <dbReference type="EMBL" id="AYF73578.1"/>
    </source>
</evidence>
<proteinExistence type="predicted"/>
<dbReference type="GO" id="GO:0016747">
    <property type="term" value="F:acyltransferase activity, transferring groups other than amino-acyl groups"/>
    <property type="evidence" value="ECO:0007669"/>
    <property type="project" value="TreeGrafter"/>
</dbReference>
<dbReference type="RefSeq" id="WP_120735508.1">
    <property type="nucleotide sequence ID" value="NZ_CP032568.1"/>
</dbReference>
<dbReference type="Gene3D" id="3.40.50.1820">
    <property type="entry name" value="alpha/beta hydrolase"/>
    <property type="match status" value="1"/>
</dbReference>
<reference evidence="2 3" key="1">
    <citation type="submission" date="2018-09" db="EMBL/GenBank/DDBJ databases">
        <title>Nocardia yunnanensis sp. nov., an actinomycete isolated from a soil sample.</title>
        <authorList>
            <person name="Zhang J."/>
        </authorList>
    </citation>
    <scope>NUCLEOTIDE SEQUENCE [LARGE SCALE GENOMIC DNA]</scope>
    <source>
        <strain evidence="2 3">CFHS0054</strain>
    </source>
</reference>
<accession>A0A386Z7A4</accession>
<name>A0A386Z7A4_9NOCA</name>
<protein>
    <submittedName>
        <fullName evidence="2">Esterase family protein</fullName>
    </submittedName>
</protein>
<dbReference type="InterPro" id="IPR000801">
    <property type="entry name" value="Esterase-like"/>
</dbReference>
<dbReference type="Proteomes" id="UP000267164">
    <property type="component" value="Chromosome"/>
</dbReference>
<dbReference type="InterPro" id="IPR050583">
    <property type="entry name" value="Mycobacterial_A85_antigen"/>
</dbReference>
<keyword evidence="1" id="KW-0732">Signal</keyword>
<gene>
    <name evidence="2" type="ORF">D7D52_06600</name>
</gene>
<dbReference type="PANTHER" id="PTHR48098">
    <property type="entry name" value="ENTEROCHELIN ESTERASE-RELATED"/>
    <property type="match status" value="1"/>
</dbReference>
<dbReference type="AlphaFoldDB" id="A0A386Z7A4"/>
<feature type="chain" id="PRO_5017330101" evidence="1">
    <location>
        <begin position="37"/>
        <end position="362"/>
    </location>
</feature>
<dbReference type="SUPFAM" id="SSF53474">
    <property type="entry name" value="alpha/beta-Hydrolases"/>
    <property type="match status" value="1"/>
</dbReference>
<dbReference type="PANTHER" id="PTHR48098:SF1">
    <property type="entry name" value="DIACYLGLYCEROL ACYLTRANSFERASE_MYCOLYLTRANSFERASE AG85A"/>
    <property type="match status" value="1"/>
</dbReference>
<dbReference type="InterPro" id="IPR029058">
    <property type="entry name" value="AB_hydrolase_fold"/>
</dbReference>
<evidence type="ECO:0000313" key="3">
    <source>
        <dbReference type="Proteomes" id="UP000267164"/>
    </source>
</evidence>
<organism evidence="2 3">
    <name type="scientific">Nocardia yunnanensis</name>
    <dbReference type="NCBI Taxonomy" id="2382165"/>
    <lineage>
        <taxon>Bacteria</taxon>
        <taxon>Bacillati</taxon>
        <taxon>Actinomycetota</taxon>
        <taxon>Actinomycetes</taxon>
        <taxon>Mycobacteriales</taxon>
        <taxon>Nocardiaceae</taxon>
        <taxon>Nocardia</taxon>
    </lineage>
</organism>
<dbReference type="KEGG" id="nyu:D7D52_06600"/>
<dbReference type="Pfam" id="PF00756">
    <property type="entry name" value="Esterase"/>
    <property type="match status" value="1"/>
</dbReference>
<feature type="signal peptide" evidence="1">
    <location>
        <begin position="1"/>
        <end position="36"/>
    </location>
</feature>
<sequence>MSVRTSRIAARWATMALTTALTSAAALGLGGLPAGADTPANTPATLPGVTLPDLKTDDGSYIKSVAAKDEHTVTFTVFSAAMNQVFPVDVLRPRDASAPRPSLYLLNGAGGGEDQATWQLRTDALDFLADKNVNVVQPIGGAFTWYTDWVQPDPRLGVNKWSTYLGKELPPLMNAALGGNGVNAIAGISMAGLPVLNSVIQNPGLFRSAAVYSGFFQTLTPLGRESIRMVTEMYGGGKVENMWGPDDDPLWAANDPTLNAEKLRGTNLFISTGNGIPGAFDVPGARGRMERNPADTTKTVALGSFIEANVELSTSILQTRLQALNIPATFEFRTTGTHIWGYWQDDLKASWPVLAQGLDSAP</sequence>
<evidence type="ECO:0000256" key="1">
    <source>
        <dbReference type="SAM" id="SignalP"/>
    </source>
</evidence>
<dbReference type="OrthoDB" id="4510758at2"/>
<keyword evidence="3" id="KW-1185">Reference proteome</keyword>